<dbReference type="Pfam" id="PF09297">
    <property type="entry name" value="Zn_ribbon_NUD"/>
    <property type="match status" value="1"/>
</dbReference>
<comment type="cofactor">
    <cofactor evidence="1">
        <name>Mg(2+)</name>
        <dbReference type="ChEBI" id="CHEBI:18420"/>
    </cofactor>
</comment>
<keyword evidence="6 11" id="KW-0378">Hydrolase</keyword>
<dbReference type="GO" id="GO:0035529">
    <property type="term" value="F:NADH pyrophosphatase activity"/>
    <property type="evidence" value="ECO:0007669"/>
    <property type="project" value="TreeGrafter"/>
</dbReference>
<dbReference type="InterPro" id="IPR015375">
    <property type="entry name" value="NADH_PPase-like_N"/>
</dbReference>
<dbReference type="Gene3D" id="3.90.79.20">
    <property type="match status" value="1"/>
</dbReference>
<dbReference type="EC" id="3.6.1.22" evidence="4"/>
<dbReference type="InterPro" id="IPR050241">
    <property type="entry name" value="NAD-cap_RNA_hydrolase_NudC"/>
</dbReference>
<evidence type="ECO:0000313" key="11">
    <source>
        <dbReference type="EMBL" id="RVV97457.1"/>
    </source>
</evidence>
<name>A0A438AFS4_9RHOB</name>
<dbReference type="PANTHER" id="PTHR42904">
    <property type="entry name" value="NUDIX HYDROLASE, NUDC SUBFAMILY"/>
    <property type="match status" value="1"/>
</dbReference>
<comment type="caution">
    <text evidence="11">The sequence shown here is derived from an EMBL/GenBank/DDBJ whole genome shotgun (WGS) entry which is preliminary data.</text>
</comment>
<dbReference type="Pfam" id="PF09296">
    <property type="entry name" value="NUDIX-like"/>
    <property type="match status" value="1"/>
</dbReference>
<dbReference type="EMBL" id="RQXX01000004">
    <property type="protein sequence ID" value="RVV97457.1"/>
    <property type="molecule type" value="Genomic_DNA"/>
</dbReference>
<dbReference type="GO" id="GO:0046872">
    <property type="term" value="F:metal ion binding"/>
    <property type="evidence" value="ECO:0007669"/>
    <property type="project" value="UniProtKB-KW"/>
</dbReference>
<gene>
    <name evidence="11" type="ORF">EKE94_12990</name>
</gene>
<keyword evidence="7" id="KW-0460">Magnesium</keyword>
<reference evidence="11 12" key="1">
    <citation type="submission" date="2018-11" db="EMBL/GenBank/DDBJ databases">
        <title>Mesobaculum littorinae gen. nov., sp. nov., isolated from Littorina scabra that represents a novel genus of the order Rhodobacteraceae.</title>
        <authorList>
            <person name="Li F."/>
        </authorList>
    </citation>
    <scope>NUCLEOTIDE SEQUENCE [LARGE SCALE GENOMIC DNA]</scope>
    <source>
        <strain evidence="11 12">M0103</strain>
    </source>
</reference>
<dbReference type="NCBIfam" id="NF001299">
    <property type="entry name" value="PRK00241.1"/>
    <property type="match status" value="1"/>
</dbReference>
<comment type="catalytic activity">
    <reaction evidence="9">
        <text>a 5'-end NAD(+)-phospho-ribonucleoside in mRNA + H2O = a 5'-end phospho-adenosine-phospho-ribonucleoside in mRNA + beta-nicotinamide D-ribonucleotide + 2 H(+)</text>
        <dbReference type="Rhea" id="RHEA:60876"/>
        <dbReference type="Rhea" id="RHEA-COMP:15698"/>
        <dbReference type="Rhea" id="RHEA-COMP:15719"/>
        <dbReference type="ChEBI" id="CHEBI:14649"/>
        <dbReference type="ChEBI" id="CHEBI:15377"/>
        <dbReference type="ChEBI" id="CHEBI:15378"/>
        <dbReference type="ChEBI" id="CHEBI:144029"/>
        <dbReference type="ChEBI" id="CHEBI:144051"/>
    </reaction>
    <physiologicalReaction direction="left-to-right" evidence="9">
        <dbReference type="Rhea" id="RHEA:60877"/>
    </physiologicalReaction>
</comment>
<dbReference type="GO" id="GO:0005829">
    <property type="term" value="C:cytosol"/>
    <property type="evidence" value="ECO:0007669"/>
    <property type="project" value="TreeGrafter"/>
</dbReference>
<keyword evidence="8" id="KW-0520">NAD</keyword>
<proteinExistence type="inferred from homology"/>
<evidence type="ECO:0000256" key="9">
    <source>
        <dbReference type="ARBA" id="ARBA00023679"/>
    </source>
</evidence>
<dbReference type="Proteomes" id="UP000285908">
    <property type="component" value="Unassembled WGS sequence"/>
</dbReference>
<feature type="domain" description="Nudix hydrolase" evidence="10">
    <location>
        <begin position="185"/>
        <end position="309"/>
    </location>
</feature>
<protein>
    <recommendedName>
        <fullName evidence="4">NAD(+) diphosphatase</fullName>
        <ecNumber evidence="4">3.6.1.22</ecNumber>
    </recommendedName>
</protein>
<comment type="cofactor">
    <cofactor evidence="2">
        <name>Zn(2+)</name>
        <dbReference type="ChEBI" id="CHEBI:29105"/>
    </cofactor>
</comment>
<evidence type="ECO:0000313" key="12">
    <source>
        <dbReference type="Proteomes" id="UP000285908"/>
    </source>
</evidence>
<dbReference type="InterPro" id="IPR000086">
    <property type="entry name" value="NUDIX_hydrolase_dom"/>
</dbReference>
<dbReference type="InterPro" id="IPR020084">
    <property type="entry name" value="NUDIX_hydrolase_CS"/>
</dbReference>
<dbReference type="AlphaFoldDB" id="A0A438AFS4"/>
<evidence type="ECO:0000256" key="4">
    <source>
        <dbReference type="ARBA" id="ARBA00012381"/>
    </source>
</evidence>
<dbReference type="Gene3D" id="3.90.79.10">
    <property type="entry name" value="Nucleoside Triphosphate Pyrophosphohydrolase"/>
    <property type="match status" value="1"/>
</dbReference>
<evidence type="ECO:0000256" key="3">
    <source>
        <dbReference type="ARBA" id="ARBA00009595"/>
    </source>
</evidence>
<dbReference type="PANTHER" id="PTHR42904:SF6">
    <property type="entry name" value="NAD-CAPPED RNA HYDROLASE NUDT12"/>
    <property type="match status" value="1"/>
</dbReference>
<dbReference type="PROSITE" id="PS00893">
    <property type="entry name" value="NUDIX_BOX"/>
    <property type="match status" value="1"/>
</dbReference>
<dbReference type="PROSITE" id="PS51462">
    <property type="entry name" value="NUDIX"/>
    <property type="match status" value="1"/>
</dbReference>
<dbReference type="CDD" id="cd03429">
    <property type="entry name" value="NUDIX_NADH_pyrophosphatase_Nudt13"/>
    <property type="match status" value="1"/>
</dbReference>
<evidence type="ECO:0000256" key="5">
    <source>
        <dbReference type="ARBA" id="ARBA00022723"/>
    </source>
</evidence>
<evidence type="ECO:0000256" key="1">
    <source>
        <dbReference type="ARBA" id="ARBA00001946"/>
    </source>
</evidence>
<dbReference type="GO" id="GO:0019677">
    <property type="term" value="P:NAD+ catabolic process"/>
    <property type="evidence" value="ECO:0007669"/>
    <property type="project" value="TreeGrafter"/>
</dbReference>
<dbReference type="InterPro" id="IPR015376">
    <property type="entry name" value="Znr_NADH_PPase"/>
</dbReference>
<dbReference type="InterPro" id="IPR015797">
    <property type="entry name" value="NUDIX_hydrolase-like_dom_sf"/>
</dbReference>
<evidence type="ECO:0000256" key="7">
    <source>
        <dbReference type="ARBA" id="ARBA00022842"/>
    </source>
</evidence>
<evidence type="ECO:0000256" key="8">
    <source>
        <dbReference type="ARBA" id="ARBA00023027"/>
    </source>
</evidence>
<dbReference type="OrthoDB" id="9791656at2"/>
<organism evidence="11 12">
    <name type="scientific">Mesobaculum littorinae</name>
    <dbReference type="NCBI Taxonomy" id="2486419"/>
    <lineage>
        <taxon>Bacteria</taxon>
        <taxon>Pseudomonadati</taxon>
        <taxon>Pseudomonadota</taxon>
        <taxon>Alphaproteobacteria</taxon>
        <taxon>Rhodobacterales</taxon>
        <taxon>Roseobacteraceae</taxon>
        <taxon>Mesobaculum</taxon>
    </lineage>
</organism>
<dbReference type="SUPFAM" id="SSF55811">
    <property type="entry name" value="Nudix"/>
    <property type="match status" value="1"/>
</dbReference>
<evidence type="ECO:0000259" key="10">
    <source>
        <dbReference type="PROSITE" id="PS51462"/>
    </source>
</evidence>
<keyword evidence="5" id="KW-0479">Metal-binding</keyword>
<dbReference type="Pfam" id="PF00293">
    <property type="entry name" value="NUDIX"/>
    <property type="match status" value="1"/>
</dbReference>
<sequence length="324" mass="34115">MKLAETVTFGGSGLDRAAHLRGDADALDGLAGQEGAGVLPVWAGKPLFDMGREGAPQPGWLDPGDPRLAGRARIFLGLDGGPGGAGRFACDVSDWALDPLPEGAGGGFSAAPQGAADLPDHLRFAELRGLMSDLDPRAAELAVTARALLAWHGAHRFCANCGASSDVAMAGWQRNCPACGRHHFPRTDPVVIMLITHGNDVLVGRSPAWPEGMFSLLAGFVEPGEGIEAAVRREVAEETGVPVGEVGYLASQPWPFPASLMLGCRGTALSRDIHVDGVEVETALWVSREEMAEAFLGRHPLIRTPRRGAIAGFLLANWLADRLD</sequence>
<dbReference type="GO" id="GO:0110153">
    <property type="term" value="F:RNA NAD-cap (NMN-forming) hydrolase activity"/>
    <property type="evidence" value="ECO:0007669"/>
    <property type="project" value="RHEA"/>
</dbReference>
<evidence type="ECO:0000256" key="2">
    <source>
        <dbReference type="ARBA" id="ARBA00001947"/>
    </source>
</evidence>
<comment type="similarity">
    <text evidence="3">Belongs to the Nudix hydrolase family. NudC subfamily.</text>
</comment>
<accession>A0A438AFS4</accession>
<dbReference type="InterPro" id="IPR049734">
    <property type="entry name" value="NudC-like_C"/>
</dbReference>
<keyword evidence="12" id="KW-1185">Reference proteome</keyword>
<dbReference type="GO" id="GO:0006742">
    <property type="term" value="P:NADP+ catabolic process"/>
    <property type="evidence" value="ECO:0007669"/>
    <property type="project" value="TreeGrafter"/>
</dbReference>
<evidence type="ECO:0000256" key="6">
    <source>
        <dbReference type="ARBA" id="ARBA00022801"/>
    </source>
</evidence>
<dbReference type="RefSeq" id="WP_127907053.1">
    <property type="nucleotide sequence ID" value="NZ_RQXX01000004.1"/>
</dbReference>